<dbReference type="Pfam" id="PF00106">
    <property type="entry name" value="adh_short"/>
    <property type="match status" value="1"/>
</dbReference>
<dbReference type="PRINTS" id="PR00081">
    <property type="entry name" value="GDHRDH"/>
</dbReference>
<accession>A0A6G1GAL0</accession>
<reference evidence="3 5" key="1">
    <citation type="submission" date="2020-01" db="EMBL/GenBank/DDBJ databases">
        <authorList>
            <consortium name="DOE Joint Genome Institute"/>
            <person name="Haridas S."/>
            <person name="Albert R."/>
            <person name="Binder M."/>
            <person name="Bloem J."/>
            <person name="Labutti K."/>
            <person name="Salamov A."/>
            <person name="Andreopoulos B."/>
            <person name="Baker S.E."/>
            <person name="Barry K."/>
            <person name="Bills G."/>
            <person name="Bluhm B.H."/>
            <person name="Cannon C."/>
            <person name="Castanera R."/>
            <person name="Culley D.E."/>
            <person name="Daum C."/>
            <person name="Ezra D."/>
            <person name="Gonzalez J.B."/>
            <person name="Henrissat B."/>
            <person name="Kuo A."/>
            <person name="Liang C."/>
            <person name="Lipzen A."/>
            <person name="Lutzoni F."/>
            <person name="Magnuson J."/>
            <person name="Mondo S."/>
            <person name="Nolan M."/>
            <person name="Ohm R."/>
            <person name="Pangilinan J."/>
            <person name="Park H.-J."/>
            <person name="Ramirez L."/>
            <person name="Alfaro M."/>
            <person name="Sun H."/>
            <person name="Tritt A."/>
            <person name="Yoshinaga Y."/>
            <person name="Zwiers L.-H."/>
            <person name="Turgeon B.G."/>
            <person name="Goodwin S.B."/>
            <person name="Spatafora J.W."/>
            <person name="Crous P.W."/>
            <person name="Grigoriev I.V."/>
        </authorList>
    </citation>
    <scope>NUCLEOTIDE SEQUENCE</scope>
    <source>
        <strain evidence="3 5">CBS 781.70</strain>
    </source>
</reference>
<dbReference type="InterPro" id="IPR036291">
    <property type="entry name" value="NAD(P)-bd_dom_sf"/>
</dbReference>
<proteinExistence type="inferred from homology"/>
<dbReference type="EMBL" id="ML975152">
    <property type="protein sequence ID" value="KAF1814976.1"/>
    <property type="molecule type" value="Genomic_DNA"/>
</dbReference>
<dbReference type="PANTHER" id="PTHR24320:SF33">
    <property type="entry name" value="OXIDOREDUCTASE BLI-4, MITOCHONDRIAL-RELATED"/>
    <property type="match status" value="1"/>
</dbReference>
<dbReference type="GeneID" id="54415195"/>
<reference evidence="5" key="2">
    <citation type="submission" date="2020-04" db="EMBL/GenBank/DDBJ databases">
        <authorList>
            <consortium name="NCBI Genome Project"/>
        </authorList>
    </citation>
    <scope>NUCLEOTIDE SEQUENCE</scope>
    <source>
        <strain evidence="5">CBS 781.70</strain>
    </source>
</reference>
<comment type="similarity">
    <text evidence="1">Belongs to the short-chain dehydrogenases/reductases (SDR) family.</text>
</comment>
<gene>
    <name evidence="3 5" type="ORF">P152DRAFT_240728</name>
</gene>
<keyword evidence="4" id="KW-1185">Reference proteome</keyword>
<dbReference type="RefSeq" id="XP_033536607.1">
    <property type="nucleotide sequence ID" value="XM_033674625.1"/>
</dbReference>
<reference evidence="5" key="3">
    <citation type="submission" date="2025-04" db="UniProtKB">
        <authorList>
            <consortium name="RefSeq"/>
        </authorList>
    </citation>
    <scope>IDENTIFICATION</scope>
    <source>
        <strain evidence="5">CBS 781.70</strain>
    </source>
</reference>
<evidence type="ECO:0000256" key="1">
    <source>
        <dbReference type="ARBA" id="ARBA00006484"/>
    </source>
</evidence>
<name>A0A6G1GAL0_9PEZI</name>
<organism evidence="3">
    <name type="scientific">Eremomyces bilateralis CBS 781.70</name>
    <dbReference type="NCBI Taxonomy" id="1392243"/>
    <lineage>
        <taxon>Eukaryota</taxon>
        <taxon>Fungi</taxon>
        <taxon>Dikarya</taxon>
        <taxon>Ascomycota</taxon>
        <taxon>Pezizomycotina</taxon>
        <taxon>Dothideomycetes</taxon>
        <taxon>Dothideomycetes incertae sedis</taxon>
        <taxon>Eremomycetales</taxon>
        <taxon>Eremomycetaceae</taxon>
        <taxon>Eremomyces</taxon>
    </lineage>
</organism>
<dbReference type="Proteomes" id="UP000504638">
    <property type="component" value="Unplaced"/>
</dbReference>
<evidence type="ECO:0000256" key="2">
    <source>
        <dbReference type="ARBA" id="ARBA00023002"/>
    </source>
</evidence>
<dbReference type="SUPFAM" id="SSF51735">
    <property type="entry name" value="NAD(P)-binding Rossmann-fold domains"/>
    <property type="match status" value="1"/>
</dbReference>
<sequence length="344" mass="37311">MDTIARKVAENFGGESNHLVPEANQFSLDQVPNLTGKVAVVTGGSEGIGYGCAHTLLAHDISKLFLLSMSSDVKDRGIAALRDDLGDAAIQKIVWKQCDLADWTQTGTTALEIARETDRLDILINNAGRGVMSRQLAPTNGVELTMATNHVGHAVLTSHLLPLLKKTAEAGNVVRVVNLSSNVHESAPPETQFASVAELNEDYNPNKLYGRSKLATLLDAKYLATHLSATHPRILVNATHPGFVDTRQSTEHILEAYPIAGHLMKEGIAPFKKDVFEGCVSTMFAATVTEGTGQYICPPAIVEKGGEKANDLQLAERLMRLTREVVEEKTRGESREKGCPFKDY</sequence>
<dbReference type="Gene3D" id="3.40.50.720">
    <property type="entry name" value="NAD(P)-binding Rossmann-like Domain"/>
    <property type="match status" value="1"/>
</dbReference>
<evidence type="ECO:0000313" key="5">
    <source>
        <dbReference type="RefSeq" id="XP_033536607.1"/>
    </source>
</evidence>
<protein>
    <submittedName>
        <fullName evidence="3 5">NAD(P)-binding protein</fullName>
    </submittedName>
</protein>
<keyword evidence="2" id="KW-0560">Oxidoreductase</keyword>
<evidence type="ECO:0000313" key="4">
    <source>
        <dbReference type="Proteomes" id="UP000504638"/>
    </source>
</evidence>
<dbReference type="GO" id="GO:0016491">
    <property type="term" value="F:oxidoreductase activity"/>
    <property type="evidence" value="ECO:0007669"/>
    <property type="project" value="UniProtKB-KW"/>
</dbReference>
<dbReference type="PANTHER" id="PTHR24320">
    <property type="entry name" value="RETINOL DEHYDROGENASE"/>
    <property type="match status" value="1"/>
</dbReference>
<dbReference type="OrthoDB" id="191139at2759"/>
<dbReference type="AlphaFoldDB" id="A0A6G1GAL0"/>
<evidence type="ECO:0000313" key="3">
    <source>
        <dbReference type="EMBL" id="KAF1814976.1"/>
    </source>
</evidence>
<dbReference type="InterPro" id="IPR002347">
    <property type="entry name" value="SDR_fam"/>
</dbReference>